<keyword evidence="12" id="KW-1278">Translocase</keyword>
<dbReference type="InterPro" id="IPR059000">
    <property type="entry name" value="ATPase_P-type_domA"/>
</dbReference>
<comment type="subcellular location">
    <subcellularLocation>
        <location evidence="2">Cell membrane</location>
        <topology evidence="2">Multi-pass membrane protein</topology>
    </subcellularLocation>
</comment>
<feature type="compositionally biased region" description="Polar residues" evidence="22">
    <location>
        <begin position="35"/>
        <end position="44"/>
    </location>
</feature>
<dbReference type="Gene3D" id="1.20.1110.10">
    <property type="entry name" value="Calcium-transporting ATPase, transmembrane domain"/>
    <property type="match status" value="1"/>
</dbReference>
<comment type="catalytic activity">
    <reaction evidence="21">
        <text>Na(+)(in) + ATP + H2O = Na(+)(out) + ADP + phosphate + H(+)</text>
        <dbReference type="Rhea" id="RHEA:14633"/>
        <dbReference type="ChEBI" id="CHEBI:15377"/>
        <dbReference type="ChEBI" id="CHEBI:15378"/>
        <dbReference type="ChEBI" id="CHEBI:29101"/>
        <dbReference type="ChEBI" id="CHEBI:30616"/>
        <dbReference type="ChEBI" id="CHEBI:43474"/>
        <dbReference type="ChEBI" id="CHEBI:456216"/>
        <dbReference type="EC" id="7.2.2.3"/>
    </reaction>
    <physiologicalReaction direction="left-to-right" evidence="21">
        <dbReference type="Rhea" id="RHEA:14634"/>
    </physiologicalReaction>
</comment>
<dbReference type="Pfam" id="PF13246">
    <property type="entry name" value="Cation_ATPase"/>
    <property type="match status" value="1"/>
</dbReference>
<dbReference type="PANTHER" id="PTHR42861">
    <property type="entry name" value="CALCIUM-TRANSPORTING ATPASE"/>
    <property type="match status" value="1"/>
</dbReference>
<dbReference type="InterPro" id="IPR023298">
    <property type="entry name" value="ATPase_P-typ_TM_dom_sf"/>
</dbReference>
<dbReference type="EC" id="7.2.2.3" evidence="19"/>
<keyword evidence="5" id="KW-0633">Potassium transport</keyword>
<feature type="transmembrane region" description="Helical" evidence="23">
    <location>
        <begin position="982"/>
        <end position="1003"/>
    </location>
</feature>
<dbReference type="InterPro" id="IPR006068">
    <property type="entry name" value="ATPase_P-typ_cation-transptr_C"/>
</dbReference>
<dbReference type="GO" id="GO:0005886">
    <property type="term" value="C:plasma membrane"/>
    <property type="evidence" value="ECO:0007669"/>
    <property type="project" value="UniProtKB-SubCell"/>
</dbReference>
<feature type="transmembrane region" description="Helical" evidence="23">
    <location>
        <begin position="1015"/>
        <end position="1034"/>
    </location>
</feature>
<dbReference type="Gene3D" id="3.40.1110.10">
    <property type="entry name" value="Calcium-transporting ATPase, cytoplasmic domain N"/>
    <property type="match status" value="1"/>
</dbReference>
<evidence type="ECO:0000313" key="26">
    <source>
        <dbReference type="Proteomes" id="UP001221142"/>
    </source>
</evidence>
<dbReference type="GO" id="GO:0046872">
    <property type="term" value="F:metal ion binding"/>
    <property type="evidence" value="ECO:0007669"/>
    <property type="project" value="UniProtKB-KW"/>
</dbReference>
<evidence type="ECO:0000256" key="8">
    <source>
        <dbReference type="ARBA" id="ARBA00022741"/>
    </source>
</evidence>
<evidence type="ECO:0000256" key="3">
    <source>
        <dbReference type="ARBA" id="ARBA00022448"/>
    </source>
</evidence>
<evidence type="ECO:0000256" key="14">
    <source>
        <dbReference type="ARBA" id="ARBA00023053"/>
    </source>
</evidence>
<comment type="similarity">
    <text evidence="18">Belongs to the cation transport ATPase (P-type) (TC 3.A.3) family. Type IID subfamily.</text>
</comment>
<dbReference type="SUPFAM" id="SSF81653">
    <property type="entry name" value="Calcium ATPase, transduction domain A"/>
    <property type="match status" value="1"/>
</dbReference>
<reference evidence="25" key="1">
    <citation type="submission" date="2023-03" db="EMBL/GenBank/DDBJ databases">
        <title>Massive genome expansion in bonnet fungi (Mycena s.s.) driven by repeated elements and novel gene families across ecological guilds.</title>
        <authorList>
            <consortium name="Lawrence Berkeley National Laboratory"/>
            <person name="Harder C.B."/>
            <person name="Miyauchi S."/>
            <person name="Viragh M."/>
            <person name="Kuo A."/>
            <person name="Thoen E."/>
            <person name="Andreopoulos B."/>
            <person name="Lu D."/>
            <person name="Skrede I."/>
            <person name="Drula E."/>
            <person name="Henrissat B."/>
            <person name="Morin E."/>
            <person name="Kohler A."/>
            <person name="Barry K."/>
            <person name="LaButti K."/>
            <person name="Morin E."/>
            <person name="Salamov A."/>
            <person name="Lipzen A."/>
            <person name="Mereny Z."/>
            <person name="Hegedus B."/>
            <person name="Baldrian P."/>
            <person name="Stursova M."/>
            <person name="Weitz H."/>
            <person name="Taylor A."/>
            <person name="Grigoriev I.V."/>
            <person name="Nagy L.G."/>
            <person name="Martin F."/>
            <person name="Kauserud H."/>
        </authorList>
    </citation>
    <scope>NUCLEOTIDE SEQUENCE</scope>
    <source>
        <strain evidence="25">9284</strain>
    </source>
</reference>
<organism evidence="25 26">
    <name type="scientific">Roridomyces roridus</name>
    <dbReference type="NCBI Taxonomy" id="1738132"/>
    <lineage>
        <taxon>Eukaryota</taxon>
        <taxon>Fungi</taxon>
        <taxon>Dikarya</taxon>
        <taxon>Basidiomycota</taxon>
        <taxon>Agaricomycotina</taxon>
        <taxon>Agaricomycetes</taxon>
        <taxon>Agaricomycetidae</taxon>
        <taxon>Agaricales</taxon>
        <taxon>Marasmiineae</taxon>
        <taxon>Mycenaceae</taxon>
        <taxon>Roridomyces</taxon>
    </lineage>
</organism>
<evidence type="ECO:0000313" key="25">
    <source>
        <dbReference type="EMBL" id="KAJ7641656.1"/>
    </source>
</evidence>
<keyword evidence="6 23" id="KW-0812">Transmembrane</keyword>
<dbReference type="InterPro" id="IPR008250">
    <property type="entry name" value="ATPase_P-typ_transduc_dom_A_sf"/>
</dbReference>
<keyword evidence="26" id="KW-1185">Reference proteome</keyword>
<dbReference type="AlphaFoldDB" id="A0AAD7FT31"/>
<feature type="transmembrane region" description="Helical" evidence="23">
    <location>
        <begin position="810"/>
        <end position="830"/>
    </location>
</feature>
<evidence type="ECO:0000259" key="24">
    <source>
        <dbReference type="SMART" id="SM00831"/>
    </source>
</evidence>
<proteinExistence type="inferred from homology"/>
<evidence type="ECO:0000256" key="22">
    <source>
        <dbReference type="SAM" id="MobiDB-lite"/>
    </source>
</evidence>
<dbReference type="InterPro" id="IPR036412">
    <property type="entry name" value="HAD-like_sf"/>
</dbReference>
<dbReference type="PRINTS" id="PR00120">
    <property type="entry name" value="HATPASE"/>
</dbReference>
<dbReference type="InterPro" id="IPR023299">
    <property type="entry name" value="ATPase_P-typ_cyto_dom_N"/>
</dbReference>
<comment type="caution">
    <text evidence="25">The sequence shown here is derived from an EMBL/GenBank/DDBJ whole genome shotgun (WGS) entry which is preliminary data.</text>
</comment>
<evidence type="ECO:0000256" key="21">
    <source>
        <dbReference type="ARBA" id="ARBA00049499"/>
    </source>
</evidence>
<feature type="transmembrane region" description="Helical" evidence="23">
    <location>
        <begin position="139"/>
        <end position="158"/>
    </location>
</feature>
<keyword evidence="16 23" id="KW-0472">Membrane</keyword>
<dbReference type="EMBL" id="JARKIF010000004">
    <property type="protein sequence ID" value="KAJ7641656.1"/>
    <property type="molecule type" value="Genomic_DNA"/>
</dbReference>
<dbReference type="InterPro" id="IPR006414">
    <property type="entry name" value="P-type_ATPase_IID"/>
</dbReference>
<keyword evidence="4" id="KW-1003">Cell membrane</keyword>
<dbReference type="NCBIfam" id="TIGR01523">
    <property type="entry name" value="ATPase-IID_K-Na"/>
    <property type="match status" value="1"/>
</dbReference>
<dbReference type="SMART" id="SM00831">
    <property type="entry name" value="Cation_ATPase_N"/>
    <property type="match status" value="1"/>
</dbReference>
<keyword evidence="15" id="KW-0406">Ion transport</keyword>
<dbReference type="InterPro" id="IPR044492">
    <property type="entry name" value="P_typ_ATPase_HD_dom"/>
</dbReference>
<evidence type="ECO:0000256" key="18">
    <source>
        <dbReference type="ARBA" id="ARBA00035017"/>
    </source>
</evidence>
<evidence type="ECO:0000256" key="4">
    <source>
        <dbReference type="ARBA" id="ARBA00022475"/>
    </source>
</evidence>
<evidence type="ECO:0000256" key="13">
    <source>
        <dbReference type="ARBA" id="ARBA00022989"/>
    </source>
</evidence>
<dbReference type="FunFam" id="2.70.150.10:FF:000016">
    <property type="entry name" value="Calcium-transporting P-type ATPase putative"/>
    <property type="match status" value="1"/>
</dbReference>
<keyword evidence="11" id="KW-0630">Potassium</keyword>
<name>A0AAD7FT31_9AGAR</name>
<evidence type="ECO:0000256" key="5">
    <source>
        <dbReference type="ARBA" id="ARBA00022538"/>
    </source>
</evidence>
<dbReference type="NCBIfam" id="TIGR01494">
    <property type="entry name" value="ATPase_P-type"/>
    <property type="match status" value="3"/>
</dbReference>
<dbReference type="SUPFAM" id="SSF81660">
    <property type="entry name" value="Metal cation-transporting ATPase, ATP-binding domain N"/>
    <property type="match status" value="1"/>
</dbReference>
<feature type="compositionally biased region" description="Low complexity" evidence="22">
    <location>
        <begin position="45"/>
        <end position="54"/>
    </location>
</feature>
<keyword evidence="17" id="KW-0739">Sodium transport</keyword>
<keyword evidence="9" id="KW-0067">ATP-binding</keyword>
<feature type="transmembrane region" description="Helical" evidence="23">
    <location>
        <begin position="842"/>
        <end position="862"/>
    </location>
</feature>
<evidence type="ECO:0000256" key="12">
    <source>
        <dbReference type="ARBA" id="ARBA00022967"/>
    </source>
</evidence>
<evidence type="ECO:0000256" key="17">
    <source>
        <dbReference type="ARBA" id="ARBA00023201"/>
    </source>
</evidence>
<feature type="compositionally biased region" description="Polar residues" evidence="22">
    <location>
        <begin position="1"/>
        <end position="15"/>
    </location>
</feature>
<protein>
    <recommendedName>
        <fullName evidence="19">P-type Na(+) transporter</fullName>
        <ecNumber evidence="19">7.2.2.3</ecNumber>
    </recommendedName>
</protein>
<evidence type="ECO:0000256" key="16">
    <source>
        <dbReference type="ARBA" id="ARBA00023136"/>
    </source>
</evidence>
<dbReference type="InterPro" id="IPR018303">
    <property type="entry name" value="ATPase_P-typ_P_site"/>
</dbReference>
<keyword evidence="7" id="KW-0479">Metal-binding</keyword>
<comment type="catalytic activity">
    <reaction evidence="20">
        <text>K(+)(in) + ATP + H2O = K(+)(out) + ADP + phosphate + H(+)</text>
        <dbReference type="Rhea" id="RHEA:75815"/>
        <dbReference type="ChEBI" id="CHEBI:15377"/>
        <dbReference type="ChEBI" id="CHEBI:15378"/>
        <dbReference type="ChEBI" id="CHEBI:29103"/>
        <dbReference type="ChEBI" id="CHEBI:30616"/>
        <dbReference type="ChEBI" id="CHEBI:43474"/>
        <dbReference type="ChEBI" id="CHEBI:456216"/>
    </reaction>
</comment>
<dbReference type="GO" id="GO:0008554">
    <property type="term" value="F:P-type sodium transporter activity"/>
    <property type="evidence" value="ECO:0007669"/>
    <property type="project" value="UniProtKB-EC"/>
</dbReference>
<dbReference type="SUPFAM" id="SSF56784">
    <property type="entry name" value="HAD-like"/>
    <property type="match status" value="1"/>
</dbReference>
<dbReference type="Pfam" id="PF00690">
    <property type="entry name" value="Cation_ATPase_N"/>
    <property type="match status" value="1"/>
</dbReference>
<dbReference type="Gene3D" id="3.40.50.1000">
    <property type="entry name" value="HAD superfamily/HAD-like"/>
    <property type="match status" value="1"/>
</dbReference>
<keyword evidence="3" id="KW-0813">Transport</keyword>
<evidence type="ECO:0000256" key="11">
    <source>
        <dbReference type="ARBA" id="ARBA00022958"/>
    </source>
</evidence>
<evidence type="ECO:0000256" key="19">
    <source>
        <dbReference type="ARBA" id="ARBA00035029"/>
    </source>
</evidence>
<dbReference type="SFLD" id="SFLDS00003">
    <property type="entry name" value="Haloacid_Dehalogenase"/>
    <property type="match status" value="1"/>
</dbReference>
<evidence type="ECO:0000256" key="15">
    <source>
        <dbReference type="ARBA" id="ARBA00023065"/>
    </source>
</evidence>
<dbReference type="Gene3D" id="2.70.150.10">
    <property type="entry name" value="Calcium-transporting ATPase, cytoplasmic transduction domain A"/>
    <property type="match status" value="1"/>
</dbReference>
<evidence type="ECO:0000256" key="23">
    <source>
        <dbReference type="SAM" id="Phobius"/>
    </source>
</evidence>
<feature type="transmembrane region" description="Helical" evidence="23">
    <location>
        <begin position="325"/>
        <end position="346"/>
    </location>
</feature>
<feature type="transmembrane region" description="Helical" evidence="23">
    <location>
        <begin position="113"/>
        <end position="133"/>
    </location>
</feature>
<dbReference type="SUPFAM" id="SSF81665">
    <property type="entry name" value="Calcium ATPase, transmembrane domain M"/>
    <property type="match status" value="1"/>
</dbReference>
<dbReference type="Pfam" id="PF00122">
    <property type="entry name" value="E1-E2_ATPase"/>
    <property type="match status" value="1"/>
</dbReference>
<feature type="region of interest" description="Disordered" evidence="22">
    <location>
        <begin position="1"/>
        <end position="62"/>
    </location>
</feature>
<dbReference type="GO" id="GO:0006813">
    <property type="term" value="P:potassium ion transport"/>
    <property type="evidence" value="ECO:0007669"/>
    <property type="project" value="UniProtKB-KW"/>
</dbReference>
<dbReference type="InterPro" id="IPR023214">
    <property type="entry name" value="HAD_sf"/>
</dbReference>
<dbReference type="Proteomes" id="UP001221142">
    <property type="component" value="Unassembled WGS sequence"/>
</dbReference>
<keyword evidence="10" id="KW-0460">Magnesium</keyword>
<evidence type="ECO:0000256" key="9">
    <source>
        <dbReference type="ARBA" id="ARBA00022840"/>
    </source>
</evidence>
<dbReference type="SFLD" id="SFLDG00002">
    <property type="entry name" value="C1.7:_P-type_atpase_like"/>
    <property type="match status" value="1"/>
</dbReference>
<gene>
    <name evidence="25" type="ORF">FB45DRAFT_900727</name>
</gene>
<evidence type="ECO:0000256" key="10">
    <source>
        <dbReference type="ARBA" id="ARBA00022842"/>
    </source>
</evidence>
<feature type="transmembrane region" description="Helical" evidence="23">
    <location>
        <begin position="883"/>
        <end position="914"/>
    </location>
</feature>
<accession>A0AAD7FT31</accession>
<evidence type="ECO:0000256" key="2">
    <source>
        <dbReference type="ARBA" id="ARBA00004651"/>
    </source>
</evidence>
<dbReference type="FunFam" id="3.40.50.1000:FF:000193">
    <property type="entry name" value="Plasma membrane calcium-transporting ATPase 2"/>
    <property type="match status" value="1"/>
</dbReference>
<dbReference type="Pfam" id="PF00689">
    <property type="entry name" value="Cation_ATPase_C"/>
    <property type="match status" value="1"/>
</dbReference>
<evidence type="ECO:0000256" key="1">
    <source>
        <dbReference type="ARBA" id="ARBA00001946"/>
    </source>
</evidence>
<feature type="transmembrane region" description="Helical" evidence="23">
    <location>
        <begin position="352"/>
        <end position="376"/>
    </location>
</feature>
<evidence type="ECO:0000256" key="6">
    <source>
        <dbReference type="ARBA" id="ARBA00022692"/>
    </source>
</evidence>
<keyword evidence="8" id="KW-0547">Nucleotide-binding</keyword>
<feature type="transmembrane region" description="Helical" evidence="23">
    <location>
        <begin position="934"/>
        <end position="956"/>
    </location>
</feature>
<dbReference type="InterPro" id="IPR004014">
    <property type="entry name" value="ATPase_P-typ_cation-transptr_N"/>
</dbReference>
<evidence type="ECO:0000256" key="7">
    <source>
        <dbReference type="ARBA" id="ARBA00022723"/>
    </source>
</evidence>
<dbReference type="InterPro" id="IPR001757">
    <property type="entry name" value="P_typ_ATPase"/>
</dbReference>
<keyword evidence="13 23" id="KW-1133">Transmembrane helix</keyword>
<dbReference type="SFLD" id="SFLDF00027">
    <property type="entry name" value="p-type_atpase"/>
    <property type="match status" value="1"/>
</dbReference>
<comment type="cofactor">
    <cofactor evidence="1">
        <name>Mg(2+)</name>
        <dbReference type="ChEBI" id="CHEBI:18420"/>
    </cofactor>
</comment>
<keyword evidence="14" id="KW-0915">Sodium</keyword>
<dbReference type="GO" id="GO:0016887">
    <property type="term" value="F:ATP hydrolysis activity"/>
    <property type="evidence" value="ECO:0007669"/>
    <property type="project" value="InterPro"/>
</dbReference>
<dbReference type="PRINTS" id="PR00119">
    <property type="entry name" value="CATATPASE"/>
</dbReference>
<evidence type="ECO:0000256" key="20">
    <source>
        <dbReference type="ARBA" id="ARBA00048599"/>
    </source>
</evidence>
<dbReference type="GO" id="GO:0005524">
    <property type="term" value="F:ATP binding"/>
    <property type="evidence" value="ECO:0007669"/>
    <property type="project" value="UniProtKB-KW"/>
</dbReference>
<sequence>MTEPSTSPNHVSPNVDQKPVDQPAPSEGDEPPIPNLQSSDPGQITRSSTSSTRTNVSEQGIATRSHTLSIPHLLELLDTSPTEGLAKKVASERVVRYGENALGADEGISIIRLLISQLANALTLVLVGALGLSFDVRDWIEGGVIAGVIFVNTVIGFFQEYRAERTMDSLRQLSSPTAIVMRDGQPTVVPAKQVVPGDVVQIKAGDVVPADIRLFIVSNLEVSEQLLTGESVPVVKSIETYKQADLPLGDRLNICYSSTVVTQGRGSGIVVATGMSSQIGRIADAMNDNKDDNSRLSLFSHIKETILVYSGVRKGTPLQRKLTKLAYVLFFCAFLLALVVFAVAKFKITEEVMIYAIAVAVGIVPESLIVVLTLTMSLGTRRMAQRNVIVRKLDALENLGGVTDICSDKTGTLTLGKMSVRKMWLVGDAEGYELSTHTTSDALEPVGDIHEGGDNGPVVNPDSIHEGLAQAIRVASLCNVATIQQNDTGVWVSTGDPTEVALQVFAMKLQMGRSEQREKQVPVNIEDDDNGGLRFQLLREFPFSSDTKKMSTIYFDHENHGQSICYTKGAVERLLNASSSYIPAPISAPNATAPITDELRQSLLAKAEEFAALGLRVIGLAQRILPVDVSAMSRDEVEQDLTFLGLAGIFDPPRPETLPAVRAAKEAGIVVHMLTGDHLSTAKAIAESVEVIGKDAPASAVMTATQFDKMTDDEIDALDELPLVIALCAPQTKVRMIKAGKRRGRHMAMTGDGVNDSPALKLAPIGIAMGLAGSDVAKDASDLVLTDDKFDSIISAVAEGRRLFLNIQRFSLHLLSTNVALVVLLVAGLGLRDHEASSVFPLSPLAVLWVNMITGTPPSLGLGTEKAPKNLMKKPPHSVIDGVFTWALIIDTFAYGVCIGLTCLLSFIIVMYAGVTPGDLATQRNAGVSQQCTLVARARSTVFATLIFEFMLYAWVLKDFERSIFNLEPGVAFYKTLYENKVLWWSVIIACASSVLPIYVPVLNTKVFYQQAIEWEWGVIVGMTLAFILWCDIWKIVRKPLYAKFLPPPTMELSASQSSSEASSIV</sequence>
<feature type="domain" description="Cation-transporting P-type ATPase N-terminal" evidence="24">
    <location>
        <begin position="64"/>
        <end position="138"/>
    </location>
</feature>
<dbReference type="PROSITE" id="PS00154">
    <property type="entry name" value="ATPASE_E1_E2"/>
    <property type="match status" value="1"/>
</dbReference>